<name>A0A0D8HC65_9ACTN</name>
<sequence length="86" mass="9137">MIPFSLLDIRVVMQKRVLPALAASLTALEKNPESKRMVISPVAPAALALLITWVTNSPAPRAVLALPSRVAIPRMSPVLPTAARCG</sequence>
<organism evidence="1 2">
    <name type="scientific">Acidithrix ferrooxidans</name>
    <dbReference type="NCBI Taxonomy" id="1280514"/>
    <lineage>
        <taxon>Bacteria</taxon>
        <taxon>Bacillati</taxon>
        <taxon>Actinomycetota</taxon>
        <taxon>Acidimicrobiia</taxon>
        <taxon>Acidimicrobiales</taxon>
        <taxon>Acidimicrobiaceae</taxon>
        <taxon>Acidithrix</taxon>
    </lineage>
</organism>
<evidence type="ECO:0000313" key="1">
    <source>
        <dbReference type="EMBL" id="KJF15479.1"/>
    </source>
</evidence>
<protein>
    <submittedName>
        <fullName evidence="1">Uncharacterized protein</fullName>
    </submittedName>
</protein>
<dbReference type="AlphaFoldDB" id="A0A0D8HC65"/>
<accession>A0A0D8HC65</accession>
<comment type="caution">
    <text evidence="1">The sequence shown here is derived from an EMBL/GenBank/DDBJ whole genome shotgun (WGS) entry which is preliminary data.</text>
</comment>
<proteinExistence type="predicted"/>
<gene>
    <name evidence="1" type="ORF">AXFE_36790</name>
</gene>
<dbReference type="Proteomes" id="UP000032360">
    <property type="component" value="Unassembled WGS sequence"/>
</dbReference>
<reference evidence="1 2" key="1">
    <citation type="submission" date="2015-01" db="EMBL/GenBank/DDBJ databases">
        <title>Draft genome of the acidophilic iron oxidizer Acidithrix ferrooxidans strain Py-F3.</title>
        <authorList>
            <person name="Poehlein A."/>
            <person name="Eisen S."/>
            <person name="Schloemann M."/>
            <person name="Johnson B.D."/>
            <person name="Daniel R."/>
            <person name="Muehling M."/>
        </authorList>
    </citation>
    <scope>NUCLEOTIDE SEQUENCE [LARGE SCALE GENOMIC DNA]</scope>
    <source>
        <strain evidence="1 2">Py-F3</strain>
    </source>
</reference>
<keyword evidence="2" id="KW-1185">Reference proteome</keyword>
<dbReference type="EMBL" id="JXYS01000158">
    <property type="protein sequence ID" value="KJF15479.1"/>
    <property type="molecule type" value="Genomic_DNA"/>
</dbReference>
<evidence type="ECO:0000313" key="2">
    <source>
        <dbReference type="Proteomes" id="UP000032360"/>
    </source>
</evidence>